<name>A0A2D1KML2_9LACO</name>
<protein>
    <submittedName>
        <fullName evidence="1">Uncharacterized protein</fullName>
    </submittedName>
</protein>
<dbReference type="AlphaFoldDB" id="A0A2D1KML2"/>
<dbReference type="EMBL" id="CP017697">
    <property type="protein sequence ID" value="ATO43385.1"/>
    <property type="molecule type" value="Genomic_DNA"/>
</dbReference>
<dbReference type="Proteomes" id="UP000223559">
    <property type="component" value="Chromosome"/>
</dbReference>
<evidence type="ECO:0000313" key="2">
    <source>
        <dbReference type="Proteomes" id="UP000223559"/>
    </source>
</evidence>
<gene>
    <name evidence="1" type="ORF">LC20004_05450</name>
</gene>
<reference evidence="1 2" key="1">
    <citation type="submission" date="2016-10" db="EMBL/GenBank/DDBJ databases">
        <title>The whole genome sequencing and assembly of L. cotyniformis subsp. torquens DSM 20004 strain.</title>
        <authorList>
            <person name="Park M.-K."/>
            <person name="Lee Y.-J."/>
            <person name="Yi H."/>
            <person name="Bahn Y.-S."/>
            <person name="Kim J.F."/>
            <person name="Lee D.-W."/>
        </authorList>
    </citation>
    <scope>NUCLEOTIDE SEQUENCE [LARGE SCALE GENOMIC DNA]</scope>
    <source>
        <strain evidence="1 2">DSM 20004</strain>
    </source>
</reference>
<proteinExistence type="predicted"/>
<accession>A0A2D1KML2</accession>
<keyword evidence="2" id="KW-1185">Reference proteome</keyword>
<sequence length="71" mass="8329">MENHDYVYFYLDGSKRRIPVLTGSGRGFEHVFWVDKAASKKLIKEFPCIVPNNFFVLIDKHVFKAHLSEEI</sequence>
<dbReference type="KEGG" id="lcy:LC20004_05450"/>
<evidence type="ECO:0000313" key="1">
    <source>
        <dbReference type="EMBL" id="ATO43385.1"/>
    </source>
</evidence>
<organism evidence="1 2">
    <name type="scientific">Loigolactobacillus coryniformis subsp. torquens DSM 20004 = KCTC 3535</name>
    <dbReference type="NCBI Taxonomy" id="1423822"/>
    <lineage>
        <taxon>Bacteria</taxon>
        <taxon>Bacillati</taxon>
        <taxon>Bacillota</taxon>
        <taxon>Bacilli</taxon>
        <taxon>Lactobacillales</taxon>
        <taxon>Lactobacillaceae</taxon>
        <taxon>Loigolactobacillus</taxon>
    </lineage>
</organism>